<dbReference type="EMBL" id="AWTV01000010">
    <property type="protein sequence ID" value="KIH87077.1"/>
    <property type="molecule type" value="Genomic_DNA"/>
</dbReference>
<dbReference type="AlphaFoldDB" id="A0A0C2IPT2"/>
<evidence type="ECO:0000256" key="1">
    <source>
        <dbReference type="SAM" id="Phobius"/>
    </source>
</evidence>
<keyword evidence="1" id="KW-1133">Transmembrane helix</keyword>
<dbReference type="HOGENOM" id="CLU_2361103_0_0_1"/>
<dbReference type="Proteomes" id="UP000031575">
    <property type="component" value="Unassembled WGS sequence"/>
</dbReference>
<proteinExistence type="predicted"/>
<keyword evidence="1" id="KW-0472">Membrane</keyword>
<name>A0A0C2IPT2_9PEZI</name>
<feature type="transmembrane region" description="Helical" evidence="1">
    <location>
        <begin position="12"/>
        <end position="30"/>
    </location>
</feature>
<protein>
    <submittedName>
        <fullName evidence="2">Uncharacterized protein</fullName>
    </submittedName>
</protein>
<comment type="caution">
    <text evidence="2">The sequence shown here is derived from an EMBL/GenBank/DDBJ whole genome shotgun (WGS) entry which is preliminary data.</text>
</comment>
<keyword evidence="3" id="KW-1185">Reference proteome</keyword>
<gene>
    <name evidence="2" type="ORF">SPBR_05431</name>
</gene>
<dbReference type="RefSeq" id="XP_040615087.1">
    <property type="nucleotide sequence ID" value="XM_040763707.1"/>
</dbReference>
<reference evidence="2 3" key="1">
    <citation type="journal article" date="2014" name="BMC Genomics">
        <title>Comparative genomics of the major fungal agents of human and animal Sporotrichosis: Sporothrix schenckii and Sporothrix brasiliensis.</title>
        <authorList>
            <person name="Teixeira M.M."/>
            <person name="de Almeida L.G."/>
            <person name="Kubitschek-Barreira P."/>
            <person name="Alves F.L."/>
            <person name="Kioshima E.S."/>
            <person name="Abadio A.K."/>
            <person name="Fernandes L."/>
            <person name="Derengowski L.S."/>
            <person name="Ferreira K.S."/>
            <person name="Souza R.C."/>
            <person name="Ruiz J.C."/>
            <person name="de Andrade N.C."/>
            <person name="Paes H.C."/>
            <person name="Nicola A.M."/>
            <person name="Albuquerque P."/>
            <person name="Gerber A.L."/>
            <person name="Martins V.P."/>
            <person name="Peconick L.D."/>
            <person name="Neto A.V."/>
            <person name="Chaucanez C.B."/>
            <person name="Silva P.A."/>
            <person name="Cunha O.L."/>
            <person name="de Oliveira F.F."/>
            <person name="dos Santos T.C."/>
            <person name="Barros A.L."/>
            <person name="Soares M.A."/>
            <person name="de Oliveira L.M."/>
            <person name="Marini M.M."/>
            <person name="Villalobos-Duno H."/>
            <person name="Cunha M.M."/>
            <person name="de Hoog S."/>
            <person name="da Silveira J.F."/>
            <person name="Henrissat B."/>
            <person name="Nino-Vega G.A."/>
            <person name="Cisalpino P.S."/>
            <person name="Mora-Montes H.M."/>
            <person name="Almeida S.R."/>
            <person name="Stajich J.E."/>
            <person name="Lopes-Bezerra L.M."/>
            <person name="Vasconcelos A.T."/>
            <person name="Felipe M.S."/>
        </authorList>
    </citation>
    <scope>NUCLEOTIDE SEQUENCE [LARGE SCALE GENOMIC DNA]</scope>
    <source>
        <strain evidence="2 3">5110</strain>
    </source>
</reference>
<evidence type="ECO:0000313" key="2">
    <source>
        <dbReference type="EMBL" id="KIH87077.1"/>
    </source>
</evidence>
<sequence length="96" mass="10537">MPSLELNVSFLPPGWVIGLIAVALTVHVVWTGNVREDVLRLFRGVGRLLRLGVLVPGEPAPDDVAPGWADERAFEHVHWDSQSDVSEESALRPNGF</sequence>
<organism evidence="2 3">
    <name type="scientific">Sporothrix brasiliensis 5110</name>
    <dbReference type="NCBI Taxonomy" id="1398154"/>
    <lineage>
        <taxon>Eukaryota</taxon>
        <taxon>Fungi</taxon>
        <taxon>Dikarya</taxon>
        <taxon>Ascomycota</taxon>
        <taxon>Pezizomycotina</taxon>
        <taxon>Sordariomycetes</taxon>
        <taxon>Sordariomycetidae</taxon>
        <taxon>Ophiostomatales</taxon>
        <taxon>Ophiostomataceae</taxon>
        <taxon>Sporothrix</taxon>
    </lineage>
</organism>
<accession>A0A0C2IPT2</accession>
<dbReference type="GeneID" id="63678628"/>
<dbReference type="VEuPathDB" id="FungiDB:SPBR_05431"/>
<keyword evidence="1" id="KW-0812">Transmembrane</keyword>
<evidence type="ECO:0000313" key="3">
    <source>
        <dbReference type="Proteomes" id="UP000031575"/>
    </source>
</evidence>